<reference evidence="2" key="1">
    <citation type="journal article" date="2023" name="Int. J. Syst. Evol. Microbiol.">
        <title>Mesoterricola silvestris gen. nov., sp. nov., Mesoterricola sediminis sp. nov., Geothrix oryzae sp. nov., Geothrix edaphica sp. nov., Geothrix rubra sp. nov., and Geothrix limicola sp. nov., six novel members of Acidobacteriota isolated from soils.</title>
        <authorList>
            <person name="Itoh H."/>
            <person name="Sugisawa Y."/>
            <person name="Mise K."/>
            <person name="Xu Z."/>
            <person name="Kuniyasu M."/>
            <person name="Ushijima N."/>
            <person name="Kawano K."/>
            <person name="Kobayashi E."/>
            <person name="Shiratori Y."/>
            <person name="Masuda Y."/>
            <person name="Senoo K."/>
        </authorList>
    </citation>
    <scope>NUCLEOTIDE SEQUENCE</scope>
    <source>
        <strain evidence="2">W786</strain>
    </source>
</reference>
<dbReference type="PANTHER" id="PTHR30531">
    <property type="entry name" value="FLAGELLAR BIOSYNTHETIC PROTEIN FLHB"/>
    <property type="match status" value="1"/>
</dbReference>
<dbReference type="Pfam" id="PF01312">
    <property type="entry name" value="Bac_export_2"/>
    <property type="match status" value="1"/>
</dbReference>
<dbReference type="KEGG" id="msea:METESE_17500"/>
<evidence type="ECO:0000313" key="3">
    <source>
        <dbReference type="Proteomes" id="UP001228113"/>
    </source>
</evidence>
<dbReference type="EMBL" id="AP027081">
    <property type="protein sequence ID" value="BDU76792.1"/>
    <property type="molecule type" value="Genomic_DNA"/>
</dbReference>
<dbReference type="SUPFAM" id="SSF160544">
    <property type="entry name" value="EscU C-terminal domain-like"/>
    <property type="match status" value="1"/>
</dbReference>
<dbReference type="GO" id="GO:0009306">
    <property type="term" value="P:protein secretion"/>
    <property type="evidence" value="ECO:0007669"/>
    <property type="project" value="InterPro"/>
</dbReference>
<name>A0AA48KDY1_9BACT</name>
<evidence type="ECO:0000313" key="2">
    <source>
        <dbReference type="EMBL" id="BDU76792.1"/>
    </source>
</evidence>
<dbReference type="AlphaFoldDB" id="A0AA48KDY1"/>
<organism evidence="2 3">
    <name type="scientific">Mesoterricola sediminis</name>
    <dbReference type="NCBI Taxonomy" id="2927980"/>
    <lineage>
        <taxon>Bacteria</taxon>
        <taxon>Pseudomonadati</taxon>
        <taxon>Acidobacteriota</taxon>
        <taxon>Holophagae</taxon>
        <taxon>Holophagales</taxon>
        <taxon>Holophagaceae</taxon>
        <taxon>Mesoterricola</taxon>
    </lineage>
</organism>
<keyword evidence="2" id="KW-0966">Cell projection</keyword>
<keyword evidence="2" id="KW-0282">Flagellum</keyword>
<gene>
    <name evidence="2" type="ORF">METESE_17500</name>
</gene>
<dbReference type="PANTHER" id="PTHR30531:SF12">
    <property type="entry name" value="FLAGELLAR BIOSYNTHETIC PROTEIN FLHB"/>
    <property type="match status" value="1"/>
</dbReference>
<protein>
    <submittedName>
        <fullName evidence="2">Flagellar biosynthesis protein FlhB</fullName>
    </submittedName>
</protein>
<keyword evidence="2" id="KW-0969">Cilium</keyword>
<accession>A0AA48KDY1</accession>
<dbReference type="Gene3D" id="3.40.1690.10">
    <property type="entry name" value="secretion proteins EscU"/>
    <property type="match status" value="1"/>
</dbReference>
<evidence type="ECO:0000256" key="1">
    <source>
        <dbReference type="ARBA" id="ARBA00010690"/>
    </source>
</evidence>
<proteinExistence type="inferred from homology"/>
<keyword evidence="3" id="KW-1185">Reference proteome</keyword>
<dbReference type="InterPro" id="IPR029025">
    <property type="entry name" value="T3SS_substrate_exporter_C"/>
</dbReference>
<dbReference type="RefSeq" id="WP_243334202.1">
    <property type="nucleotide sequence ID" value="NZ_AP027081.1"/>
</dbReference>
<dbReference type="Proteomes" id="UP001228113">
    <property type="component" value="Chromosome"/>
</dbReference>
<dbReference type="GO" id="GO:0005886">
    <property type="term" value="C:plasma membrane"/>
    <property type="evidence" value="ECO:0007669"/>
    <property type="project" value="TreeGrafter"/>
</dbReference>
<sequence>MAVPRRKGAVALRYAPEAPFGDIAPRLVAKGEGMLADRILALAREHGIPVERDPDLLAALAPLDLDQIIPPELFQAVAIMLAAIYRANAGAPAP</sequence>
<comment type="similarity">
    <text evidence="1">Belongs to the type III secretion exporter family.</text>
</comment>
<dbReference type="InterPro" id="IPR006135">
    <property type="entry name" value="T3SS_substrate_exporter"/>
</dbReference>